<dbReference type="UniPathway" id="UPA00241">
    <property type="reaction ID" value="UER00352"/>
</dbReference>
<dbReference type="HOGENOM" id="CLU_066627_1_0_12"/>
<evidence type="ECO:0000256" key="1">
    <source>
        <dbReference type="ARBA" id="ARBA00001206"/>
    </source>
</evidence>
<keyword evidence="9 16" id="KW-0547">Nucleotide-binding</keyword>
<dbReference type="SUPFAM" id="SSF53067">
    <property type="entry name" value="Actin-like ATPase domain"/>
    <property type="match status" value="2"/>
</dbReference>
<evidence type="ECO:0000256" key="9">
    <source>
        <dbReference type="ARBA" id="ARBA00022741"/>
    </source>
</evidence>
<evidence type="ECO:0000256" key="11">
    <source>
        <dbReference type="ARBA" id="ARBA00022840"/>
    </source>
</evidence>
<dbReference type="InterPro" id="IPR004619">
    <property type="entry name" value="Type_III_PanK"/>
</dbReference>
<dbReference type="STRING" id="744872.Spica_0699"/>
<evidence type="ECO:0000313" key="18">
    <source>
        <dbReference type="Proteomes" id="UP000000503"/>
    </source>
</evidence>
<name>F8EXB0_GRAC1</name>
<evidence type="ECO:0000313" key="17">
    <source>
        <dbReference type="EMBL" id="AEJ18853.1"/>
    </source>
</evidence>
<dbReference type="Pfam" id="PF03309">
    <property type="entry name" value="Pan_kinase"/>
    <property type="match status" value="1"/>
</dbReference>
<keyword evidence="11 16" id="KW-0067">ATP-binding</keyword>
<comment type="cofactor">
    <cofactor evidence="16">
        <name>NH4(+)</name>
        <dbReference type="ChEBI" id="CHEBI:28938"/>
    </cofactor>
    <cofactor evidence="16">
        <name>K(+)</name>
        <dbReference type="ChEBI" id="CHEBI:29103"/>
    </cofactor>
    <text evidence="16">A monovalent cation. Ammonium or potassium.</text>
</comment>
<reference evidence="18" key="1">
    <citation type="journal article" date="2013" name="Stand. Genomic Sci.">
        <title>Genome sequence of the thermophilic fresh-water bacterium Spirochaeta caldaria type strain (H1(T)), reclassification of Spirochaeta caldaria, Spirochaeta stenostrepta, and Spirochaeta zuelzerae in the genus Treponema as Treponema caldaria comb. nov., Treponema stenostrepta comb. nov., and Treponema zuelzerae comb. nov., and emendation of the genus Treponema.</title>
        <authorList>
            <person name="Abt B."/>
            <person name="Goker M."/>
            <person name="Scheuner C."/>
            <person name="Han C."/>
            <person name="Lu M."/>
            <person name="Misra M."/>
            <person name="Lapidus A."/>
            <person name="Nolan M."/>
            <person name="Lucas S."/>
            <person name="Hammon N."/>
            <person name="Deshpande S."/>
            <person name="Cheng J.F."/>
            <person name="Tapia R."/>
            <person name="Goodwin L.A."/>
            <person name="Pitluck S."/>
            <person name="Liolios K."/>
            <person name="Pagani I."/>
            <person name="Ivanova N."/>
            <person name="Mavromatis K."/>
            <person name="Mikhailova N."/>
            <person name="Huntemann M."/>
            <person name="Pati A."/>
            <person name="Chen A."/>
            <person name="Palaniappan K."/>
            <person name="Land M."/>
            <person name="Hauser L."/>
            <person name="Jeffries C.D."/>
            <person name="Rohde M."/>
            <person name="Spring S."/>
            <person name="Gronow S."/>
            <person name="Detter J.C."/>
            <person name="Bristow J."/>
            <person name="Eisen J.A."/>
            <person name="Markowitz V."/>
            <person name="Hugenholtz P."/>
            <person name="Kyrpides N.C."/>
            <person name="Woyke T."/>
            <person name="Klenk H.P."/>
        </authorList>
    </citation>
    <scope>NUCLEOTIDE SEQUENCE</scope>
    <source>
        <strain evidence="18">ATCC 51460 / DSM 7334 / H1</strain>
    </source>
</reference>
<feature type="binding site" evidence="16">
    <location>
        <begin position="6"/>
        <end position="13"/>
    </location>
    <ligand>
        <name>ATP</name>
        <dbReference type="ChEBI" id="CHEBI:30616"/>
    </ligand>
</feature>
<dbReference type="NCBIfam" id="TIGR00671">
    <property type="entry name" value="baf"/>
    <property type="match status" value="1"/>
</dbReference>
<evidence type="ECO:0000256" key="8">
    <source>
        <dbReference type="ARBA" id="ARBA00022679"/>
    </source>
</evidence>
<dbReference type="GO" id="GO:0046872">
    <property type="term" value="F:metal ion binding"/>
    <property type="evidence" value="ECO:0007669"/>
    <property type="project" value="UniProtKB-KW"/>
</dbReference>
<evidence type="ECO:0000256" key="2">
    <source>
        <dbReference type="ARBA" id="ARBA00001958"/>
    </source>
</evidence>
<comment type="cofactor">
    <cofactor evidence="2">
        <name>K(+)</name>
        <dbReference type="ChEBI" id="CHEBI:29103"/>
    </cofactor>
</comment>
<keyword evidence="8 16" id="KW-0808">Transferase</keyword>
<dbReference type="EMBL" id="CP002868">
    <property type="protein sequence ID" value="AEJ18853.1"/>
    <property type="molecule type" value="Genomic_DNA"/>
</dbReference>
<feature type="binding site" evidence="16">
    <location>
        <position position="186"/>
    </location>
    <ligand>
        <name>substrate</name>
    </ligand>
</feature>
<feature type="binding site" evidence="16">
    <location>
        <position position="134"/>
    </location>
    <ligand>
        <name>ATP</name>
        <dbReference type="ChEBI" id="CHEBI:30616"/>
    </ligand>
</feature>
<keyword evidence="13 16" id="KW-0173">Coenzyme A biosynthesis</keyword>
<keyword evidence="18" id="KW-1185">Reference proteome</keyword>
<dbReference type="PANTHER" id="PTHR34265:SF1">
    <property type="entry name" value="TYPE III PANTOTHENATE KINASE"/>
    <property type="match status" value="1"/>
</dbReference>
<evidence type="ECO:0000256" key="15">
    <source>
        <dbReference type="ARBA" id="ARBA00040883"/>
    </source>
</evidence>
<dbReference type="PANTHER" id="PTHR34265">
    <property type="entry name" value="TYPE III PANTOTHENATE KINASE"/>
    <property type="match status" value="1"/>
</dbReference>
<dbReference type="EC" id="2.7.1.33" evidence="6 16"/>
<comment type="subunit">
    <text evidence="5 16">Homodimer.</text>
</comment>
<comment type="similarity">
    <text evidence="14 16">Belongs to the type III pantothenate kinase family.</text>
</comment>
<evidence type="ECO:0000256" key="16">
    <source>
        <dbReference type="HAMAP-Rule" id="MF_01274"/>
    </source>
</evidence>
<keyword evidence="16" id="KW-0479">Metal-binding</keyword>
<dbReference type="RefSeq" id="WP_013968165.1">
    <property type="nucleotide sequence ID" value="NC_015732.1"/>
</dbReference>
<keyword evidence="10 16" id="KW-0418">Kinase</keyword>
<proteinExistence type="inferred from homology"/>
<dbReference type="KEGG" id="scd:Spica_0699"/>
<keyword evidence="12 16" id="KW-0630">Potassium</keyword>
<comment type="pathway">
    <text evidence="4 16">Cofactor biosynthesis; coenzyme A biosynthesis; CoA from (R)-pantothenate: step 1/5.</text>
</comment>
<sequence>MIITADLRNGGVSVGLVSAEGHWQAIVRLSAVDRSADEWAFIIRALFAERGLNLVGVSQAILSSVVPAWTSTFVMVLERFLPRGTPCLVVGPGIKTGLRIRTDNPAEVGSDLVCNAVAASALVRPPCIIIDFATTLSFTALDRQGDLVGVALAPGLEAAASDLRLRAAQIPQVKLEEPERALGKNTAESIRSGVMLGWAGLTDRLIVEIGREIAPPETPPVLVGTGWYDSPPVKTQRNMDLWESNLAMQGLYRIAMKNRG</sequence>
<dbReference type="AlphaFoldDB" id="F8EXB0"/>
<dbReference type="OrthoDB" id="9804707at2"/>
<evidence type="ECO:0000256" key="5">
    <source>
        <dbReference type="ARBA" id="ARBA00011738"/>
    </source>
</evidence>
<dbReference type="CDD" id="cd24015">
    <property type="entry name" value="ASKHA_NBD_PanK-III"/>
    <property type="match status" value="1"/>
</dbReference>
<comment type="catalytic activity">
    <reaction evidence="1 16">
        <text>(R)-pantothenate + ATP = (R)-4'-phosphopantothenate + ADP + H(+)</text>
        <dbReference type="Rhea" id="RHEA:16373"/>
        <dbReference type="ChEBI" id="CHEBI:10986"/>
        <dbReference type="ChEBI" id="CHEBI:15378"/>
        <dbReference type="ChEBI" id="CHEBI:29032"/>
        <dbReference type="ChEBI" id="CHEBI:30616"/>
        <dbReference type="ChEBI" id="CHEBI:456216"/>
        <dbReference type="EC" id="2.7.1.33"/>
    </reaction>
</comment>
<evidence type="ECO:0000256" key="6">
    <source>
        <dbReference type="ARBA" id="ARBA00012102"/>
    </source>
</evidence>
<evidence type="ECO:0000256" key="13">
    <source>
        <dbReference type="ARBA" id="ARBA00022993"/>
    </source>
</evidence>
<gene>
    <name evidence="16" type="primary">coaX</name>
    <name evidence="17" type="ordered locus">Spica_0699</name>
</gene>
<dbReference type="HAMAP" id="MF_01274">
    <property type="entry name" value="Pantothen_kinase_3"/>
    <property type="match status" value="1"/>
</dbReference>
<dbReference type="GO" id="GO:0005524">
    <property type="term" value="F:ATP binding"/>
    <property type="evidence" value="ECO:0007669"/>
    <property type="project" value="UniProtKB-UniRule"/>
</dbReference>
<comment type="function">
    <text evidence="16">Catalyzes the phosphorylation of pantothenate (Pan), the first step in CoA biosynthesis.</text>
</comment>
<comment type="caution">
    <text evidence="16">Lacks conserved residue(s) required for the propagation of feature annotation.</text>
</comment>
<dbReference type="Gene3D" id="3.30.420.40">
    <property type="match status" value="2"/>
</dbReference>
<dbReference type="GO" id="GO:0015937">
    <property type="term" value="P:coenzyme A biosynthetic process"/>
    <property type="evidence" value="ECO:0007669"/>
    <property type="project" value="UniProtKB-UniRule"/>
</dbReference>
<evidence type="ECO:0000256" key="4">
    <source>
        <dbReference type="ARBA" id="ARBA00005225"/>
    </source>
</evidence>
<dbReference type="GO" id="GO:0005737">
    <property type="term" value="C:cytoplasm"/>
    <property type="evidence" value="ECO:0007669"/>
    <property type="project" value="UniProtKB-SubCell"/>
</dbReference>
<keyword evidence="7 16" id="KW-0963">Cytoplasm</keyword>
<comment type="subcellular location">
    <subcellularLocation>
        <location evidence="3 16">Cytoplasm</location>
    </subcellularLocation>
</comment>
<evidence type="ECO:0000256" key="7">
    <source>
        <dbReference type="ARBA" id="ARBA00022490"/>
    </source>
</evidence>
<dbReference type="InterPro" id="IPR043129">
    <property type="entry name" value="ATPase_NBD"/>
</dbReference>
<accession>F8EXB0</accession>
<protein>
    <recommendedName>
        <fullName evidence="15 16">Type III pantothenate kinase</fullName>
        <ecNumber evidence="6 16">2.7.1.33</ecNumber>
    </recommendedName>
    <alternativeName>
        <fullName evidence="16">PanK-III</fullName>
    </alternativeName>
    <alternativeName>
        <fullName evidence="16">Pantothenic acid kinase</fullName>
    </alternativeName>
</protein>
<dbReference type="GO" id="GO:0004594">
    <property type="term" value="F:pantothenate kinase activity"/>
    <property type="evidence" value="ECO:0007669"/>
    <property type="project" value="UniProtKB-UniRule"/>
</dbReference>
<dbReference type="eggNOG" id="COG1521">
    <property type="taxonomic scope" value="Bacteria"/>
</dbReference>
<feature type="binding site" evidence="16">
    <location>
        <begin position="109"/>
        <end position="112"/>
    </location>
    <ligand>
        <name>substrate</name>
    </ligand>
</feature>
<feature type="active site" description="Proton acceptor" evidence="16">
    <location>
        <position position="111"/>
    </location>
</feature>
<organism evidence="17 18">
    <name type="scientific">Gracilinema caldarium (strain ATCC 51460 / DSM 7334 / H1)</name>
    <name type="common">Treponema caldarium</name>
    <dbReference type="NCBI Taxonomy" id="744872"/>
    <lineage>
        <taxon>Bacteria</taxon>
        <taxon>Pseudomonadati</taxon>
        <taxon>Spirochaetota</taxon>
        <taxon>Spirochaetia</taxon>
        <taxon>Spirochaetales</taxon>
        <taxon>Breznakiellaceae</taxon>
        <taxon>Gracilinema</taxon>
    </lineage>
</organism>
<evidence type="ECO:0000256" key="12">
    <source>
        <dbReference type="ARBA" id="ARBA00022958"/>
    </source>
</evidence>
<dbReference type="Proteomes" id="UP000000503">
    <property type="component" value="Chromosome"/>
</dbReference>
<evidence type="ECO:0000256" key="3">
    <source>
        <dbReference type="ARBA" id="ARBA00004496"/>
    </source>
</evidence>
<evidence type="ECO:0000256" key="10">
    <source>
        <dbReference type="ARBA" id="ARBA00022777"/>
    </source>
</evidence>
<evidence type="ECO:0000256" key="14">
    <source>
        <dbReference type="ARBA" id="ARBA00038036"/>
    </source>
</evidence>
<feature type="binding site" evidence="16">
    <location>
        <position position="131"/>
    </location>
    <ligand>
        <name>K(+)</name>
        <dbReference type="ChEBI" id="CHEBI:29103"/>
    </ligand>
</feature>